<keyword evidence="2" id="KW-1185">Reference proteome</keyword>
<comment type="caution">
    <text evidence="1">The sequence shown here is derived from an EMBL/GenBank/DDBJ whole genome shotgun (WGS) entry which is preliminary data.</text>
</comment>
<evidence type="ECO:0000313" key="2">
    <source>
        <dbReference type="Proteomes" id="UP001219525"/>
    </source>
</evidence>
<dbReference type="PANTHER" id="PTHR33266:SF1">
    <property type="entry name" value="F-BOX DOMAIN-CONTAINING PROTEIN"/>
    <property type="match status" value="1"/>
</dbReference>
<dbReference type="PANTHER" id="PTHR33266">
    <property type="entry name" value="CHROMOSOME 15, WHOLE GENOME SHOTGUN SEQUENCE"/>
    <property type="match status" value="1"/>
</dbReference>
<sequence>MASISPEFLKWLKQIDGLSSLGLLRVIILQLETGNVVNLEVLDVVRSTLLRAPFKIKLGEKLKSQAELVSLWSTILSESADRPTAEAKFLLELWAPLSHVRERSLEDDQHERLLNAAFTSEFKGNNIDLFCKIMDQYQITYTSKRYYGRIIAWHGPSGAGKSRGVANLADRHPTFSVCFRSSSKPSEGWPPGDTLAYQFFNDSLELGTPEERVAAFLGAFLEEACASVKKMGNLEARERTKNLELTSSWRYVPNSRVPYAESERVKKFARIKKRAEELLREKMEVDTSEPQGRYRQLWKQMCDTPAESLINLLGRPKFCFIAFDECTDIPFVEPISLRRILEAGNYITNLWFILLGTNAKIQSLQPSVSQVKPSMRFAELSCLPTWCHFGFGQLAPSEPKTPRAALDVDYLRKIGRPLFATYIGTDVAYHTACLKLFSPGYMFNPIKSNHVFIAFSHRILLSLSNTDTALRMAAESVHSNLRYVKSIDGNIVRTVCPSEPLLSLISIDALNEGDNFALSLETLVMAMNKSTIDRGDQGELYCRLLLMRARDVACQNHLPLSLRNKLFGNKGNSNKDDSWKLNPEDTFSQTSFQVRVITLESHLDALVHLDSLDKTNVDKLRNYTRSYHVNITHTIRLQSSITALSQEYLKQLFIRGAMVQCTHNQPVIDGFYVAYGGNLDQPWDLDKFLIVAYQSKAKVYAANQGELVAALTGPMQVKPDGRRCKPNQIVLLMDLNTKTTFKGSKSDSADCFLQISFRKATWPSPKPKKDNETPAAKPWAGYATAADETEPETWCINIRGHDRVSYRCAKATNNETKQLDFSSLFDEVGGGERAESNIRDPVTRAIDTSLHPLQIAY</sequence>
<protein>
    <submittedName>
        <fullName evidence="1">Uncharacterized protein</fullName>
    </submittedName>
</protein>
<name>A0AAD6Y6X6_9AGAR</name>
<dbReference type="AlphaFoldDB" id="A0AAD6Y6X6"/>
<proteinExistence type="predicted"/>
<accession>A0AAD6Y6X6</accession>
<organism evidence="1 2">
    <name type="scientific">Mycena pura</name>
    <dbReference type="NCBI Taxonomy" id="153505"/>
    <lineage>
        <taxon>Eukaryota</taxon>
        <taxon>Fungi</taxon>
        <taxon>Dikarya</taxon>
        <taxon>Basidiomycota</taxon>
        <taxon>Agaricomycotina</taxon>
        <taxon>Agaricomycetes</taxon>
        <taxon>Agaricomycetidae</taxon>
        <taxon>Agaricales</taxon>
        <taxon>Marasmiineae</taxon>
        <taxon>Mycenaceae</taxon>
        <taxon>Mycena</taxon>
    </lineage>
</organism>
<dbReference type="EMBL" id="JARJCW010000054">
    <property type="protein sequence ID" value="KAJ7202604.1"/>
    <property type="molecule type" value="Genomic_DNA"/>
</dbReference>
<reference evidence="1" key="1">
    <citation type="submission" date="2023-03" db="EMBL/GenBank/DDBJ databases">
        <title>Massive genome expansion in bonnet fungi (Mycena s.s.) driven by repeated elements and novel gene families across ecological guilds.</title>
        <authorList>
            <consortium name="Lawrence Berkeley National Laboratory"/>
            <person name="Harder C.B."/>
            <person name="Miyauchi S."/>
            <person name="Viragh M."/>
            <person name="Kuo A."/>
            <person name="Thoen E."/>
            <person name="Andreopoulos B."/>
            <person name="Lu D."/>
            <person name="Skrede I."/>
            <person name="Drula E."/>
            <person name="Henrissat B."/>
            <person name="Morin E."/>
            <person name="Kohler A."/>
            <person name="Barry K."/>
            <person name="LaButti K."/>
            <person name="Morin E."/>
            <person name="Salamov A."/>
            <person name="Lipzen A."/>
            <person name="Mereny Z."/>
            <person name="Hegedus B."/>
            <person name="Baldrian P."/>
            <person name="Stursova M."/>
            <person name="Weitz H."/>
            <person name="Taylor A."/>
            <person name="Grigoriev I.V."/>
            <person name="Nagy L.G."/>
            <person name="Martin F."/>
            <person name="Kauserud H."/>
        </authorList>
    </citation>
    <scope>NUCLEOTIDE SEQUENCE</scope>
    <source>
        <strain evidence="1">9144</strain>
    </source>
</reference>
<dbReference type="Proteomes" id="UP001219525">
    <property type="component" value="Unassembled WGS sequence"/>
</dbReference>
<evidence type="ECO:0000313" key="1">
    <source>
        <dbReference type="EMBL" id="KAJ7202604.1"/>
    </source>
</evidence>
<gene>
    <name evidence="1" type="ORF">GGX14DRAFT_653830</name>
</gene>